<dbReference type="Gene3D" id="3.40.50.1820">
    <property type="entry name" value="alpha/beta hydrolase"/>
    <property type="match status" value="1"/>
</dbReference>
<dbReference type="PIRSF" id="PIRSF020818">
    <property type="entry name" value="PHB_depoly_PhaZ"/>
    <property type="match status" value="1"/>
</dbReference>
<dbReference type="Proteomes" id="UP000652198">
    <property type="component" value="Unassembled WGS sequence"/>
</dbReference>
<sequence>MWYAWLEEQRDLMQSLSNWAMPGCDAWTPPAMPCMPVAAAGYDWLYRLVRPAPAPPPFGIAEVAVGDRLVPVVEQVVDSTPFCALRQFRRAQAPVAPGRGQSRTVPPDIFLCAPLAGHHAVMLRETVETLLQDGDVYVTDWANARDVPLAAGTFGLDDYVLAVERFLRKLGGARTHVVAVCQAAAPTLAAAALLAKAGEVPPLSLTLMGGPIDTRLNPTAVDRLTQSHSLDWFRDTVIDTVPPRYAGSGRGVCPGFIQHAAIVAAHPHRQLALESRYWSSRLSGDATAIATRLRALNEYAAVLDMAEDYLLDTIRVIFQEQHLARGAWRVGGRRVQPQDLAFTALCTVEGDRDDITGAGQTHAAHTLCSAIPEQKRCRLTISDCDHYDLFTGPRWRETIYPAVVRFWASMR</sequence>
<comment type="caution">
    <text evidence="2">The sequence shown here is derived from an EMBL/GenBank/DDBJ whole genome shotgun (WGS) entry which is preliminary data.</text>
</comment>
<organism evidence="2 3">
    <name type="scientific">Paraburkholderia solitsugae</name>
    <dbReference type="NCBI Taxonomy" id="2675748"/>
    <lineage>
        <taxon>Bacteria</taxon>
        <taxon>Pseudomonadati</taxon>
        <taxon>Pseudomonadota</taxon>
        <taxon>Betaproteobacteria</taxon>
        <taxon>Burkholderiales</taxon>
        <taxon>Burkholderiaceae</taxon>
        <taxon>Paraburkholderia</taxon>
    </lineage>
</organism>
<dbReference type="InterPro" id="IPR029058">
    <property type="entry name" value="AB_hydrolase_fold"/>
</dbReference>
<accession>A0ABX2C6F2</accession>
<reference evidence="2 3" key="1">
    <citation type="submission" date="2019-11" db="EMBL/GenBank/DDBJ databases">
        <title>Metabolism of dissolved organic matter in forest soils.</title>
        <authorList>
            <person name="Cyle K.T."/>
            <person name="Wilhelm R.C."/>
            <person name="Martinez C.E."/>
        </authorList>
    </citation>
    <scope>NUCLEOTIDE SEQUENCE [LARGE SCALE GENOMIC DNA]</scope>
    <source>
        <strain evidence="2 3">1N</strain>
    </source>
</reference>
<gene>
    <name evidence="2" type="primary">phaZ</name>
    <name evidence="2" type="ORF">GNZ12_43385</name>
</gene>
<dbReference type="RefSeq" id="WP_172319106.1">
    <property type="nucleotide sequence ID" value="NZ_WOEY01000188.1"/>
</dbReference>
<dbReference type="Pfam" id="PF06850">
    <property type="entry name" value="PHB_depo_C"/>
    <property type="match status" value="1"/>
</dbReference>
<dbReference type="InterPro" id="IPR009656">
    <property type="entry name" value="PHB_depo_C"/>
</dbReference>
<dbReference type="EMBL" id="WOEY01000188">
    <property type="protein sequence ID" value="NPT48016.1"/>
    <property type="molecule type" value="Genomic_DNA"/>
</dbReference>
<name>A0ABX2C6F2_9BURK</name>
<protein>
    <submittedName>
        <fullName evidence="2">Polyhydroxyalkanoate depolymerase</fullName>
    </submittedName>
</protein>
<proteinExistence type="predicted"/>
<dbReference type="PANTHER" id="PTHR36837">
    <property type="entry name" value="POLY(3-HYDROXYALKANOATE) POLYMERASE SUBUNIT PHAC"/>
    <property type="match status" value="1"/>
</dbReference>
<dbReference type="NCBIfam" id="TIGR01849">
    <property type="entry name" value="PHB_depoly_PhaZ"/>
    <property type="match status" value="1"/>
</dbReference>
<keyword evidence="3" id="KW-1185">Reference proteome</keyword>
<dbReference type="InterPro" id="IPR051321">
    <property type="entry name" value="PHA/PHB_synthase"/>
</dbReference>
<dbReference type="InterPro" id="IPR010915">
    <property type="entry name" value="PHB_depoly_PhaZ"/>
</dbReference>
<dbReference type="PANTHER" id="PTHR36837:SF4">
    <property type="entry name" value="BLR0908 PROTEIN"/>
    <property type="match status" value="1"/>
</dbReference>
<feature type="domain" description="PHB de-polymerase C-terminal" evidence="1">
    <location>
        <begin position="209"/>
        <end position="408"/>
    </location>
</feature>
<evidence type="ECO:0000259" key="1">
    <source>
        <dbReference type="Pfam" id="PF06850"/>
    </source>
</evidence>
<evidence type="ECO:0000313" key="3">
    <source>
        <dbReference type="Proteomes" id="UP000652198"/>
    </source>
</evidence>
<evidence type="ECO:0000313" key="2">
    <source>
        <dbReference type="EMBL" id="NPT48016.1"/>
    </source>
</evidence>
<dbReference type="SUPFAM" id="SSF53474">
    <property type="entry name" value="alpha/beta-Hydrolases"/>
    <property type="match status" value="1"/>
</dbReference>